<dbReference type="PANTHER" id="PTHR48169">
    <property type="entry name" value="DED DOMAIN-CONTAINING PROTEIN"/>
    <property type="match status" value="1"/>
</dbReference>
<dbReference type="InterPro" id="IPR015917">
    <property type="entry name" value="Pept_C14A"/>
</dbReference>
<evidence type="ECO:0000259" key="5">
    <source>
        <dbReference type="PROSITE" id="PS50208"/>
    </source>
</evidence>
<dbReference type="Proteomes" id="UP000030765">
    <property type="component" value="Unassembled WGS sequence"/>
</dbReference>
<accession>A0A084WIF6</accession>
<protein>
    <submittedName>
        <fullName evidence="6">AGAP011949-PA-like protein</fullName>
    </submittedName>
</protein>
<dbReference type="InterPro" id="IPR011600">
    <property type="entry name" value="Pept_C14_caspase"/>
</dbReference>
<dbReference type="EMBL" id="ATLV01023930">
    <property type="status" value="NOT_ANNOTATED_CDS"/>
    <property type="molecule type" value="Genomic_DNA"/>
</dbReference>
<dbReference type="SUPFAM" id="SSF52129">
    <property type="entry name" value="Caspase-like"/>
    <property type="match status" value="1"/>
</dbReference>
<dbReference type="VEuPathDB" id="VectorBase:ASIS014730"/>
<dbReference type="CDD" id="cd00032">
    <property type="entry name" value="CASc"/>
    <property type="match status" value="1"/>
</dbReference>
<dbReference type="PROSITE" id="PS50207">
    <property type="entry name" value="CASPASE_P10"/>
    <property type="match status" value="1"/>
</dbReference>
<evidence type="ECO:0000256" key="2">
    <source>
        <dbReference type="ARBA" id="ARBA00022703"/>
    </source>
</evidence>
<dbReference type="EMBL" id="KE525347">
    <property type="protein sequence ID" value="KFB50000.1"/>
    <property type="molecule type" value="Genomic_DNA"/>
</dbReference>
<dbReference type="InterPro" id="IPR001309">
    <property type="entry name" value="Pept_C14_p20"/>
</dbReference>
<name>A0A084WIF6_ANOSI</name>
<evidence type="ECO:0000259" key="4">
    <source>
        <dbReference type="PROSITE" id="PS50207"/>
    </source>
</evidence>
<dbReference type="VEuPathDB" id="VectorBase:ASIC018041"/>
<evidence type="ECO:0000313" key="6">
    <source>
        <dbReference type="EMBL" id="KFB50000.1"/>
    </source>
</evidence>
<keyword evidence="2" id="KW-0053">Apoptosis</keyword>
<dbReference type="PROSITE" id="PS50208">
    <property type="entry name" value="CASPASE_P20"/>
    <property type="match status" value="1"/>
</dbReference>
<dbReference type="AlphaFoldDB" id="A0A084WIF6"/>
<dbReference type="OrthoDB" id="6116485at2759"/>
<dbReference type="GO" id="GO:0006915">
    <property type="term" value="P:apoptotic process"/>
    <property type="evidence" value="ECO:0007669"/>
    <property type="project" value="UniProtKB-KW"/>
</dbReference>
<dbReference type="GO" id="GO:0006508">
    <property type="term" value="P:proteolysis"/>
    <property type="evidence" value="ECO:0007669"/>
    <property type="project" value="InterPro"/>
</dbReference>
<dbReference type="STRING" id="74873.A0A084WIF6"/>
<organism evidence="6">
    <name type="scientific">Anopheles sinensis</name>
    <name type="common">Mosquito</name>
    <dbReference type="NCBI Taxonomy" id="74873"/>
    <lineage>
        <taxon>Eukaryota</taxon>
        <taxon>Metazoa</taxon>
        <taxon>Ecdysozoa</taxon>
        <taxon>Arthropoda</taxon>
        <taxon>Hexapoda</taxon>
        <taxon>Insecta</taxon>
        <taxon>Pterygota</taxon>
        <taxon>Neoptera</taxon>
        <taxon>Endopterygota</taxon>
        <taxon>Diptera</taxon>
        <taxon>Nematocera</taxon>
        <taxon>Culicoidea</taxon>
        <taxon>Culicidae</taxon>
        <taxon>Anophelinae</taxon>
        <taxon>Anopheles</taxon>
    </lineage>
</organism>
<dbReference type="GO" id="GO:0005737">
    <property type="term" value="C:cytoplasm"/>
    <property type="evidence" value="ECO:0007669"/>
    <property type="project" value="UniProtKB-ARBA"/>
</dbReference>
<evidence type="ECO:0000313" key="7">
    <source>
        <dbReference type="EnsemblMetazoa" id="ASIC018041-PA"/>
    </source>
</evidence>
<reference evidence="6 8" key="1">
    <citation type="journal article" date="2014" name="BMC Genomics">
        <title>Genome sequence of Anopheles sinensis provides insight into genetics basis of mosquito competence for malaria parasites.</title>
        <authorList>
            <person name="Zhou D."/>
            <person name="Zhang D."/>
            <person name="Ding G."/>
            <person name="Shi L."/>
            <person name="Hou Q."/>
            <person name="Ye Y."/>
            <person name="Xu Y."/>
            <person name="Zhou H."/>
            <person name="Xiong C."/>
            <person name="Li S."/>
            <person name="Yu J."/>
            <person name="Hong S."/>
            <person name="Yu X."/>
            <person name="Zou P."/>
            <person name="Chen C."/>
            <person name="Chang X."/>
            <person name="Wang W."/>
            <person name="Lv Y."/>
            <person name="Sun Y."/>
            <person name="Ma L."/>
            <person name="Shen B."/>
            <person name="Zhu C."/>
        </authorList>
    </citation>
    <scope>NUCLEOTIDE SEQUENCE [LARGE SCALE GENOMIC DNA]</scope>
</reference>
<evidence type="ECO:0000313" key="8">
    <source>
        <dbReference type="Proteomes" id="UP000030765"/>
    </source>
</evidence>
<feature type="domain" description="Caspase family p10" evidence="4">
    <location>
        <begin position="157"/>
        <end position="246"/>
    </location>
</feature>
<dbReference type="Pfam" id="PF00656">
    <property type="entry name" value="Peptidase_C14"/>
    <property type="match status" value="1"/>
</dbReference>
<dbReference type="GO" id="GO:0043067">
    <property type="term" value="P:regulation of programmed cell death"/>
    <property type="evidence" value="ECO:0007669"/>
    <property type="project" value="UniProtKB-ARBA"/>
</dbReference>
<dbReference type="GO" id="GO:0004197">
    <property type="term" value="F:cysteine-type endopeptidase activity"/>
    <property type="evidence" value="ECO:0007669"/>
    <property type="project" value="InterPro"/>
</dbReference>
<evidence type="ECO:0000256" key="3">
    <source>
        <dbReference type="RuleBase" id="RU003971"/>
    </source>
</evidence>
<evidence type="ECO:0000256" key="1">
    <source>
        <dbReference type="ARBA" id="ARBA00010134"/>
    </source>
</evidence>
<reference evidence="7" key="2">
    <citation type="submission" date="2020-05" db="UniProtKB">
        <authorList>
            <consortium name="EnsemblMetazoa"/>
        </authorList>
    </citation>
    <scope>IDENTIFICATION</scope>
</reference>
<proteinExistence type="inferred from homology"/>
<dbReference type="PANTHER" id="PTHR48169:SF7">
    <property type="entry name" value="CASPASE 10"/>
    <property type="match status" value="1"/>
</dbReference>
<sequence length="262" mass="29965">MDPPGENVLCYKTSHKSRGKALVINYTKNRSGSEKDTKDVAEVLKRLQFDVRVENDLNEMELLLLLRQVAAEDHTESDCFVMVVMAHGKTEKITVDGIDFAVDRLWQNFVGNHCPSLIGKPKLFFIQSCRGSKYETEQGDNEPDADPVPCNEENFILPIHADLLVMYASYYDHVAYRNKMKGSWFIQALCDVLRGEIRQTELLSLLTDVSYKVVYNYSLHSGEKGKRLLQIPMITSMLTKKFYFVEKDIPAVKGSEDKRENV</sequence>
<dbReference type="InterPro" id="IPR002138">
    <property type="entry name" value="Pept_C14_p10"/>
</dbReference>
<dbReference type="EnsemblMetazoa" id="ASIC018041-RA">
    <property type="protein sequence ID" value="ASIC018041-PA"/>
    <property type="gene ID" value="ASIC018041"/>
</dbReference>
<dbReference type="GO" id="GO:0051604">
    <property type="term" value="P:protein maturation"/>
    <property type="evidence" value="ECO:0007669"/>
    <property type="project" value="UniProtKB-ARBA"/>
</dbReference>
<dbReference type="OMA" id="MHIDELW"/>
<dbReference type="SMART" id="SM00115">
    <property type="entry name" value="CASc"/>
    <property type="match status" value="1"/>
</dbReference>
<gene>
    <name evidence="6" type="ORF">ZHAS_00018041</name>
</gene>
<feature type="domain" description="Caspase family p20" evidence="5">
    <location>
        <begin position="30"/>
        <end position="133"/>
    </location>
</feature>
<dbReference type="Gene3D" id="3.40.50.1460">
    <property type="match status" value="1"/>
</dbReference>
<keyword evidence="8" id="KW-1185">Reference proteome</keyword>
<dbReference type="InterPro" id="IPR029030">
    <property type="entry name" value="Caspase-like_dom_sf"/>
</dbReference>
<dbReference type="PRINTS" id="PR00376">
    <property type="entry name" value="IL1BCENZYME"/>
</dbReference>
<comment type="similarity">
    <text evidence="1 3">Belongs to the peptidase C14A family.</text>
</comment>